<gene>
    <name evidence="2" type="ORF">PCOR1329_LOCUS61105</name>
</gene>
<dbReference type="EMBL" id="CAUYUJ010017679">
    <property type="protein sequence ID" value="CAK0876914.1"/>
    <property type="molecule type" value="Genomic_DNA"/>
</dbReference>
<keyword evidence="3" id="KW-1185">Reference proteome</keyword>
<evidence type="ECO:0008006" key="4">
    <source>
        <dbReference type="Google" id="ProtNLM"/>
    </source>
</evidence>
<evidence type="ECO:0000313" key="2">
    <source>
        <dbReference type="EMBL" id="CAK0876914.1"/>
    </source>
</evidence>
<evidence type="ECO:0000313" key="3">
    <source>
        <dbReference type="Proteomes" id="UP001189429"/>
    </source>
</evidence>
<feature type="signal peptide" evidence="1">
    <location>
        <begin position="1"/>
        <end position="22"/>
    </location>
</feature>
<protein>
    <recommendedName>
        <fullName evidence="4">DUF4185 domain-containing protein</fullName>
    </recommendedName>
</protein>
<evidence type="ECO:0000256" key="1">
    <source>
        <dbReference type="SAM" id="SignalP"/>
    </source>
</evidence>
<reference evidence="2" key="1">
    <citation type="submission" date="2023-10" db="EMBL/GenBank/DDBJ databases">
        <authorList>
            <person name="Chen Y."/>
            <person name="Shah S."/>
            <person name="Dougan E. K."/>
            <person name="Thang M."/>
            <person name="Chan C."/>
        </authorList>
    </citation>
    <scope>NUCLEOTIDE SEQUENCE [LARGE SCALE GENOMIC DNA]</scope>
</reference>
<feature type="chain" id="PRO_5045196305" description="DUF4185 domain-containing protein" evidence="1">
    <location>
        <begin position="23"/>
        <end position="491"/>
    </location>
</feature>
<proteinExistence type="predicted"/>
<name>A0ABN9VTR8_9DINO</name>
<keyword evidence="1" id="KW-0732">Signal</keyword>
<comment type="caution">
    <text evidence="2">The sequence shown here is derived from an EMBL/GenBank/DDBJ whole genome shotgun (WGS) entry which is preliminary data.</text>
</comment>
<dbReference type="Proteomes" id="UP001189429">
    <property type="component" value="Unassembled WGS sequence"/>
</dbReference>
<organism evidence="2 3">
    <name type="scientific">Prorocentrum cordatum</name>
    <dbReference type="NCBI Taxonomy" id="2364126"/>
    <lineage>
        <taxon>Eukaryota</taxon>
        <taxon>Sar</taxon>
        <taxon>Alveolata</taxon>
        <taxon>Dinophyceae</taxon>
        <taxon>Prorocentrales</taxon>
        <taxon>Prorocentraceae</taxon>
        <taxon>Prorocentrum</taxon>
    </lineage>
</organism>
<accession>A0ABN9VTR8</accession>
<sequence length="491" mass="54479">MASELGSVAILARAIFAQAVLAGDSEERILVGIFLFTSRRQKRVLEMCPRAATVATVLAAIGSEAAPDQPQFSAFTWKNDAPNDIPFKRSSLFTEVEFTGRYATYGGADTWYPSWGADGNLYTPWTDGAVNGVRAFSGCASEGCMSKTGFATVTGDHALNLTVQDVGTFDSSPSPYHGRYPCGSLYYNSTWFYGTYTLDNENHQPGSLSREPIETQLRFGRAGYCDNWCIQGPFAGFRWSRDKGNTWHEPRVHMKGWDDNIFGEQAPDNHTSKVKYGAPHVVDLGRELEHAPQGDDTPMMYVVGHGTHESESPSSWMQGSDVYIARVAPTVEAVEDRAQWEFYAGDGKWVAGDVQQARPLLSWGNRTGVTTMTYIPAVKRYIMCISTPTFSPFTEEEFDTYFLESEGITGPFSYITYMRMFGPESYFVNIPSKFVSPSVDPEDGSLSLFLSYSANFAFHSGANPPGSGYHWTLQEIKFRPGHNATQRQVFV</sequence>